<gene>
    <name evidence="1" type="ORF">UFOPK4121_00985</name>
</gene>
<organism evidence="1">
    <name type="scientific">freshwater metagenome</name>
    <dbReference type="NCBI Taxonomy" id="449393"/>
    <lineage>
        <taxon>unclassified sequences</taxon>
        <taxon>metagenomes</taxon>
        <taxon>ecological metagenomes</taxon>
    </lineage>
</organism>
<reference evidence="1" key="1">
    <citation type="submission" date="2020-05" db="EMBL/GenBank/DDBJ databases">
        <authorList>
            <person name="Chiriac C."/>
            <person name="Salcher M."/>
            <person name="Ghai R."/>
            <person name="Kavagutti S V."/>
        </authorList>
    </citation>
    <scope>NUCLEOTIDE SEQUENCE</scope>
</reference>
<dbReference type="AlphaFoldDB" id="A0A6J7RCB7"/>
<protein>
    <submittedName>
        <fullName evidence="1">Unannotated protein</fullName>
    </submittedName>
</protein>
<proteinExistence type="predicted"/>
<dbReference type="EMBL" id="CAFBPQ010000029">
    <property type="protein sequence ID" value="CAB5026385.1"/>
    <property type="molecule type" value="Genomic_DNA"/>
</dbReference>
<sequence length="86" mass="9619">MLLSHEPLEPAERRDWIKEDRLDPANALRRSKLIDRGELEVGEKTRITTVVDQGRQRRLVEESSPLVASNSPAVISAFATVLEAIA</sequence>
<name>A0A6J7RCB7_9ZZZZ</name>
<accession>A0A6J7RCB7</accession>
<evidence type="ECO:0000313" key="1">
    <source>
        <dbReference type="EMBL" id="CAB5026385.1"/>
    </source>
</evidence>